<comment type="caution">
    <text evidence="1">The sequence shown here is derived from an EMBL/GenBank/DDBJ whole genome shotgun (WGS) entry which is preliminary data.</text>
</comment>
<proteinExistence type="predicted"/>
<reference evidence="2" key="1">
    <citation type="journal article" date="2019" name="Int. J. Syst. Evol. Microbiol.">
        <title>The Global Catalogue of Microorganisms (GCM) 10K type strain sequencing project: providing services to taxonomists for standard genome sequencing and annotation.</title>
        <authorList>
            <consortium name="The Broad Institute Genomics Platform"/>
            <consortium name="The Broad Institute Genome Sequencing Center for Infectious Disease"/>
            <person name="Wu L."/>
            <person name="Ma J."/>
        </authorList>
    </citation>
    <scope>NUCLEOTIDE SEQUENCE [LARGE SCALE GENOMIC DNA]</scope>
    <source>
        <strain evidence="2">CCM 8925</strain>
    </source>
</reference>
<protein>
    <submittedName>
        <fullName evidence="1">Aldose 1-epimerase family protein</fullName>
    </submittedName>
</protein>
<dbReference type="PANTHER" id="PTHR11122">
    <property type="entry name" value="APOSPORY-ASSOCIATED PROTEIN C-RELATED"/>
    <property type="match status" value="1"/>
</dbReference>
<dbReference type="PANTHER" id="PTHR11122:SF13">
    <property type="entry name" value="GLUCOSE-6-PHOSPHATE 1-EPIMERASE"/>
    <property type="match status" value="1"/>
</dbReference>
<evidence type="ECO:0000313" key="2">
    <source>
        <dbReference type="Proteomes" id="UP001597104"/>
    </source>
</evidence>
<gene>
    <name evidence="1" type="ORF">ACFQZ7_12545</name>
</gene>
<accession>A0ABW3EI66</accession>
<dbReference type="InterPro" id="IPR011013">
    <property type="entry name" value="Gal_mutarotase_sf_dom"/>
</dbReference>
<sequence>MSEEDATLVQIENDDLSVTISTLGAELQRIYSKKYAFDYLWNDNKRGYWKRHAPILFPFIGRSNQDQYLVNGATYPMSQHGFIRDHVFSVVEKGSDYAVLKFAATTETKKIYPFAFSFSVRYTLSGSGLQETFTVANDDDKPLSFSLGSHPGFNVENDLAQYQLMVTKTDTNTPLKQFEIGPVPFRDGKVVPFAAATANNEIDLSHQLLDDGLIILANQDIQQIKLQSTSTKRRVTLSLADFPYIALWSPEKKNAPFVCIEPFAGLPDEYGQPGDIFKKLGNNTLAAGKNQQFSYQLTFE</sequence>
<evidence type="ECO:0000313" key="1">
    <source>
        <dbReference type="EMBL" id="MFD0898544.1"/>
    </source>
</evidence>
<dbReference type="Pfam" id="PF01263">
    <property type="entry name" value="Aldose_epim"/>
    <property type="match status" value="1"/>
</dbReference>
<dbReference type="Gene3D" id="2.70.98.10">
    <property type="match status" value="1"/>
</dbReference>
<dbReference type="InterPro" id="IPR008183">
    <property type="entry name" value="Aldose_1/G6P_1-epimerase"/>
</dbReference>
<keyword evidence="2" id="KW-1185">Reference proteome</keyword>
<dbReference type="SUPFAM" id="SSF74650">
    <property type="entry name" value="Galactose mutarotase-like"/>
    <property type="match status" value="1"/>
</dbReference>
<name>A0ABW3EI66_9LACO</name>
<dbReference type="RefSeq" id="WP_137636859.1">
    <property type="nucleotide sequence ID" value="NZ_BJDN01000003.1"/>
</dbReference>
<dbReference type="EMBL" id="JBHTIO010000055">
    <property type="protein sequence ID" value="MFD0898544.1"/>
    <property type="molecule type" value="Genomic_DNA"/>
</dbReference>
<organism evidence="1 2">
    <name type="scientific">Loigolactobacillus binensis</name>
    <dbReference type="NCBI Taxonomy" id="2559922"/>
    <lineage>
        <taxon>Bacteria</taxon>
        <taxon>Bacillati</taxon>
        <taxon>Bacillota</taxon>
        <taxon>Bacilli</taxon>
        <taxon>Lactobacillales</taxon>
        <taxon>Lactobacillaceae</taxon>
        <taxon>Loigolactobacillus</taxon>
    </lineage>
</organism>
<dbReference type="Proteomes" id="UP001597104">
    <property type="component" value="Unassembled WGS sequence"/>
</dbReference>
<dbReference type="CDD" id="cd09024">
    <property type="entry name" value="Aldose_epim_lacX"/>
    <property type="match status" value="1"/>
</dbReference>
<dbReference type="InterPro" id="IPR014718">
    <property type="entry name" value="GH-type_carb-bd"/>
</dbReference>
<dbReference type="InterPro" id="IPR037481">
    <property type="entry name" value="LacX"/>
</dbReference>